<evidence type="ECO:0008006" key="4">
    <source>
        <dbReference type="Google" id="ProtNLM"/>
    </source>
</evidence>
<dbReference type="EMBL" id="LATX01001061">
    <property type="protein sequence ID" value="KTB43860.1"/>
    <property type="molecule type" value="Genomic_DNA"/>
</dbReference>
<accession>A0A0W0G5K2</accession>
<sequence>MSSDNGSSGHIGINSRITIALICLIGGVTLTMLCWCIYTRNRRNLEDEENELHQVRRGRGARNRGMEMEMEKNKPALFDVWIGKPSTVSVEKDEKNSILLPLSAEWTPSPSQLTISTIIALPSQTPLSKEDSGVGFPNISIGVLELGVIPEPEDKKRTFFKK</sequence>
<name>A0A0W0G5K2_MONRR</name>
<keyword evidence="1" id="KW-0472">Membrane</keyword>
<protein>
    <recommendedName>
        <fullName evidence="4">Transmembrane protein</fullName>
    </recommendedName>
</protein>
<dbReference type="AlphaFoldDB" id="A0A0W0G5K2"/>
<proteinExistence type="predicted"/>
<comment type="caution">
    <text evidence="2">The sequence shown here is derived from an EMBL/GenBank/DDBJ whole genome shotgun (WGS) entry which is preliminary data.</text>
</comment>
<organism evidence="2 3">
    <name type="scientific">Moniliophthora roreri</name>
    <name type="common">Frosty pod rot fungus</name>
    <name type="synonym">Monilia roreri</name>
    <dbReference type="NCBI Taxonomy" id="221103"/>
    <lineage>
        <taxon>Eukaryota</taxon>
        <taxon>Fungi</taxon>
        <taxon>Dikarya</taxon>
        <taxon>Basidiomycota</taxon>
        <taxon>Agaricomycotina</taxon>
        <taxon>Agaricomycetes</taxon>
        <taxon>Agaricomycetidae</taxon>
        <taxon>Agaricales</taxon>
        <taxon>Marasmiineae</taxon>
        <taxon>Marasmiaceae</taxon>
        <taxon>Moniliophthora</taxon>
    </lineage>
</organism>
<keyword evidence="1" id="KW-0812">Transmembrane</keyword>
<keyword evidence="1" id="KW-1133">Transmembrane helix</keyword>
<evidence type="ECO:0000256" key="1">
    <source>
        <dbReference type="SAM" id="Phobius"/>
    </source>
</evidence>
<gene>
    <name evidence="2" type="ORF">WG66_3567</name>
</gene>
<feature type="transmembrane region" description="Helical" evidence="1">
    <location>
        <begin position="17"/>
        <end position="38"/>
    </location>
</feature>
<evidence type="ECO:0000313" key="2">
    <source>
        <dbReference type="EMBL" id="KTB43860.1"/>
    </source>
</evidence>
<reference evidence="2 3" key="1">
    <citation type="submission" date="2015-12" db="EMBL/GenBank/DDBJ databases">
        <title>Draft genome sequence of Moniliophthora roreri, the causal agent of frosty pod rot of cacao.</title>
        <authorList>
            <person name="Aime M.C."/>
            <person name="Diaz-Valderrama J.R."/>
            <person name="Kijpornyongpan T."/>
            <person name="Phillips-Mora W."/>
        </authorList>
    </citation>
    <scope>NUCLEOTIDE SEQUENCE [LARGE SCALE GENOMIC DNA]</scope>
    <source>
        <strain evidence="2 3">MCA 2952</strain>
    </source>
</reference>
<dbReference type="Proteomes" id="UP000054988">
    <property type="component" value="Unassembled WGS sequence"/>
</dbReference>
<evidence type="ECO:0000313" key="3">
    <source>
        <dbReference type="Proteomes" id="UP000054988"/>
    </source>
</evidence>